<dbReference type="Proteomes" id="UP001234297">
    <property type="component" value="Chromosome 2"/>
</dbReference>
<evidence type="ECO:0000313" key="2">
    <source>
        <dbReference type="Proteomes" id="UP001234297"/>
    </source>
</evidence>
<proteinExistence type="predicted"/>
<accession>A0ACC2MEA5</accession>
<gene>
    <name evidence="1" type="ORF">MRB53_005427</name>
</gene>
<name>A0ACC2MEA5_PERAE</name>
<organism evidence="1 2">
    <name type="scientific">Persea americana</name>
    <name type="common">Avocado</name>
    <dbReference type="NCBI Taxonomy" id="3435"/>
    <lineage>
        <taxon>Eukaryota</taxon>
        <taxon>Viridiplantae</taxon>
        <taxon>Streptophyta</taxon>
        <taxon>Embryophyta</taxon>
        <taxon>Tracheophyta</taxon>
        <taxon>Spermatophyta</taxon>
        <taxon>Magnoliopsida</taxon>
        <taxon>Magnoliidae</taxon>
        <taxon>Laurales</taxon>
        <taxon>Lauraceae</taxon>
        <taxon>Persea</taxon>
    </lineage>
</organism>
<dbReference type="EMBL" id="CM056810">
    <property type="protein sequence ID" value="KAJ8643679.1"/>
    <property type="molecule type" value="Genomic_DNA"/>
</dbReference>
<protein>
    <submittedName>
        <fullName evidence="1">Uncharacterized protein</fullName>
    </submittedName>
</protein>
<comment type="caution">
    <text evidence="1">The sequence shown here is derived from an EMBL/GenBank/DDBJ whole genome shotgun (WGS) entry which is preliminary data.</text>
</comment>
<sequence length="119" mass="14345">MGLMRTGKKNTRFIFQNHLFTAYLPMQAYLRKPLRSREQTCAMTPFPGSENPAVETTSFRFPLKNISTHHHTKEEKQNGRTRFTPDEHAWQKQRQRSHLICSFEKRPIYSQRYRFFHQT</sequence>
<keyword evidence="2" id="KW-1185">Reference proteome</keyword>
<evidence type="ECO:0000313" key="1">
    <source>
        <dbReference type="EMBL" id="KAJ8643679.1"/>
    </source>
</evidence>
<reference evidence="1 2" key="1">
    <citation type="journal article" date="2022" name="Hortic Res">
        <title>A haplotype resolved chromosomal level avocado genome allows analysis of novel avocado genes.</title>
        <authorList>
            <person name="Nath O."/>
            <person name="Fletcher S.J."/>
            <person name="Hayward A."/>
            <person name="Shaw L.M."/>
            <person name="Masouleh A.K."/>
            <person name="Furtado A."/>
            <person name="Henry R.J."/>
            <person name="Mitter N."/>
        </authorList>
    </citation>
    <scope>NUCLEOTIDE SEQUENCE [LARGE SCALE GENOMIC DNA]</scope>
    <source>
        <strain evidence="2">cv. Hass</strain>
    </source>
</reference>